<feature type="transmembrane region" description="Helical" evidence="3">
    <location>
        <begin position="234"/>
        <end position="255"/>
    </location>
</feature>
<gene>
    <name evidence="5" type="ORF">B0T10DRAFT_543134</name>
</gene>
<feature type="compositionally biased region" description="Basic and acidic residues" evidence="2">
    <location>
        <begin position="358"/>
        <end position="367"/>
    </location>
</feature>
<feature type="transmembrane region" description="Helical" evidence="3">
    <location>
        <begin position="61"/>
        <end position="81"/>
    </location>
</feature>
<reference evidence="5 6" key="1">
    <citation type="journal article" date="2021" name="Nat. Commun.">
        <title>Genetic determinants of endophytism in the Arabidopsis root mycobiome.</title>
        <authorList>
            <person name="Mesny F."/>
            <person name="Miyauchi S."/>
            <person name="Thiergart T."/>
            <person name="Pickel B."/>
            <person name="Atanasova L."/>
            <person name="Karlsson M."/>
            <person name="Huettel B."/>
            <person name="Barry K.W."/>
            <person name="Haridas S."/>
            <person name="Chen C."/>
            <person name="Bauer D."/>
            <person name="Andreopoulos W."/>
            <person name="Pangilinan J."/>
            <person name="LaButti K."/>
            <person name="Riley R."/>
            <person name="Lipzen A."/>
            <person name="Clum A."/>
            <person name="Drula E."/>
            <person name="Henrissat B."/>
            <person name="Kohler A."/>
            <person name="Grigoriev I.V."/>
            <person name="Martin F.M."/>
            <person name="Hacquard S."/>
        </authorList>
    </citation>
    <scope>NUCLEOTIDE SEQUENCE [LARGE SCALE GENOMIC DNA]</scope>
    <source>
        <strain evidence="5 6">MPI-CAGE-CH-0241</strain>
    </source>
</reference>
<evidence type="ECO:0000313" key="5">
    <source>
        <dbReference type="EMBL" id="KAH6898111.1"/>
    </source>
</evidence>
<protein>
    <submittedName>
        <fullName evidence="5">Uncharacterized protein</fullName>
    </submittedName>
</protein>
<feature type="transmembrane region" description="Helical" evidence="3">
    <location>
        <begin position="199"/>
        <end position="222"/>
    </location>
</feature>
<name>A0A9P8WET5_9HYPO</name>
<feature type="region of interest" description="Disordered" evidence="2">
    <location>
        <begin position="347"/>
        <end position="367"/>
    </location>
</feature>
<keyword evidence="3" id="KW-0812">Transmembrane</keyword>
<organism evidence="5 6">
    <name type="scientific">Thelonectria olida</name>
    <dbReference type="NCBI Taxonomy" id="1576542"/>
    <lineage>
        <taxon>Eukaryota</taxon>
        <taxon>Fungi</taxon>
        <taxon>Dikarya</taxon>
        <taxon>Ascomycota</taxon>
        <taxon>Pezizomycotina</taxon>
        <taxon>Sordariomycetes</taxon>
        <taxon>Hypocreomycetidae</taxon>
        <taxon>Hypocreales</taxon>
        <taxon>Nectriaceae</taxon>
        <taxon>Thelonectria</taxon>
    </lineage>
</organism>
<sequence length="367" mass="39243">MFGAVSAAVGALVGALVEALGQSITQTIVSGIIFGIGGGFQEMCFARAQELVPNKWRFQTLFPSLLPSVVTAIMLYFFYYPPTFETKHKDGHKTKWQLVKDIDYIGLILFTGGCLLVLLTLNWAMGSIRGTAQELSLASLLAFCASSPWDSGRQTRLSRTQFSPLTSSRSGDASQRSLSMNVIWPRQSGLLGVPADKPIIRGVYATMVSFSTIAAGWYCVGLMPWIKHEKRQPVACIVIQTALIGSLAAICTSIQTSEFGKLLPGAVRTAAETTGFDGSMNALLTATKANTPVAYSAVEGITTSTITAVQRAVLISNSKSYKTVYLVAIAFGCVAIASALSVKPIDSSQRSNQVAAKSKNERKDEGT</sequence>
<keyword evidence="3" id="KW-1133">Transmembrane helix</keyword>
<keyword evidence="3" id="KW-0472">Membrane</keyword>
<keyword evidence="4" id="KW-0732">Signal</keyword>
<keyword evidence="6" id="KW-1185">Reference proteome</keyword>
<feature type="signal peptide" evidence="4">
    <location>
        <begin position="1"/>
        <end position="21"/>
    </location>
</feature>
<evidence type="ECO:0000256" key="1">
    <source>
        <dbReference type="ARBA" id="ARBA00022448"/>
    </source>
</evidence>
<feature type="transmembrane region" description="Helical" evidence="3">
    <location>
        <begin position="102"/>
        <end position="125"/>
    </location>
</feature>
<evidence type="ECO:0000256" key="2">
    <source>
        <dbReference type="SAM" id="MobiDB-lite"/>
    </source>
</evidence>
<dbReference type="AlphaFoldDB" id="A0A9P8WET5"/>
<keyword evidence="1" id="KW-0813">Transport</keyword>
<comment type="caution">
    <text evidence="5">The sequence shown here is derived from an EMBL/GenBank/DDBJ whole genome shotgun (WGS) entry which is preliminary data.</text>
</comment>
<dbReference type="InterPro" id="IPR036259">
    <property type="entry name" value="MFS_trans_sf"/>
</dbReference>
<dbReference type="Proteomes" id="UP000777438">
    <property type="component" value="Unassembled WGS sequence"/>
</dbReference>
<dbReference type="GO" id="GO:0022857">
    <property type="term" value="F:transmembrane transporter activity"/>
    <property type="evidence" value="ECO:0007669"/>
    <property type="project" value="InterPro"/>
</dbReference>
<proteinExistence type="predicted"/>
<evidence type="ECO:0000313" key="6">
    <source>
        <dbReference type="Proteomes" id="UP000777438"/>
    </source>
</evidence>
<evidence type="ECO:0000256" key="4">
    <source>
        <dbReference type="SAM" id="SignalP"/>
    </source>
</evidence>
<dbReference type="EMBL" id="JAGPYM010000002">
    <property type="protein sequence ID" value="KAH6898111.1"/>
    <property type="molecule type" value="Genomic_DNA"/>
</dbReference>
<evidence type="ECO:0000256" key="3">
    <source>
        <dbReference type="SAM" id="Phobius"/>
    </source>
</evidence>
<dbReference type="SUPFAM" id="SSF103473">
    <property type="entry name" value="MFS general substrate transporter"/>
    <property type="match status" value="1"/>
</dbReference>
<feature type="chain" id="PRO_5040326546" evidence="4">
    <location>
        <begin position="22"/>
        <end position="367"/>
    </location>
</feature>
<feature type="transmembrane region" description="Helical" evidence="3">
    <location>
        <begin position="323"/>
        <end position="342"/>
    </location>
</feature>
<dbReference type="InterPro" id="IPR010573">
    <property type="entry name" value="MFS_Str1/Tri12-like"/>
</dbReference>
<feature type="region of interest" description="Disordered" evidence="2">
    <location>
        <begin position="149"/>
        <end position="173"/>
    </location>
</feature>
<dbReference type="Pfam" id="PF06609">
    <property type="entry name" value="TRI12"/>
    <property type="match status" value="1"/>
</dbReference>
<dbReference type="OrthoDB" id="4139357at2759"/>
<accession>A0A9P8WET5</accession>